<protein>
    <recommendedName>
        <fullName evidence="2">RRM domain-containing protein</fullName>
    </recommendedName>
</protein>
<evidence type="ECO:0000259" key="2">
    <source>
        <dbReference type="PROSITE" id="PS50102"/>
    </source>
</evidence>
<evidence type="ECO:0000313" key="3">
    <source>
        <dbReference type="EMBL" id="CAE0256239.1"/>
    </source>
</evidence>
<dbReference type="InterPro" id="IPR000504">
    <property type="entry name" value="RRM_dom"/>
</dbReference>
<dbReference type="InterPro" id="IPR012677">
    <property type="entry name" value="Nucleotide-bd_a/b_plait_sf"/>
</dbReference>
<name>A0A7S3DFR0_9EUKA</name>
<dbReference type="EMBL" id="HBIB01028389">
    <property type="protein sequence ID" value="CAE0256239.1"/>
    <property type="molecule type" value="Transcribed_RNA"/>
</dbReference>
<feature type="domain" description="RRM" evidence="2">
    <location>
        <begin position="26"/>
        <end position="104"/>
    </location>
</feature>
<dbReference type="PROSITE" id="PS50102">
    <property type="entry name" value="RRM"/>
    <property type="match status" value="3"/>
</dbReference>
<accession>A0A7S3DFR0</accession>
<dbReference type="InterPro" id="IPR035979">
    <property type="entry name" value="RBD_domain_sf"/>
</dbReference>
<dbReference type="InterPro" id="IPR050441">
    <property type="entry name" value="RBM"/>
</dbReference>
<dbReference type="Pfam" id="PF00076">
    <property type="entry name" value="RRM_1"/>
    <property type="match status" value="3"/>
</dbReference>
<feature type="domain" description="RRM" evidence="2">
    <location>
        <begin position="200"/>
        <end position="270"/>
    </location>
</feature>
<evidence type="ECO:0000256" key="1">
    <source>
        <dbReference type="PROSITE-ProRule" id="PRU00176"/>
    </source>
</evidence>
<dbReference type="SUPFAM" id="SSF54928">
    <property type="entry name" value="RNA-binding domain, RBD"/>
    <property type="match status" value="2"/>
</dbReference>
<dbReference type="PANTHER" id="PTHR48034">
    <property type="entry name" value="TRANSFORMER-2 SEX-DETERMINING PROTEIN-RELATED"/>
    <property type="match status" value="1"/>
</dbReference>
<organism evidence="3">
    <name type="scientific">Palpitomonas bilix</name>
    <dbReference type="NCBI Taxonomy" id="652834"/>
    <lineage>
        <taxon>Eukaryota</taxon>
        <taxon>Eukaryota incertae sedis</taxon>
    </lineage>
</organism>
<dbReference type="Gene3D" id="3.30.70.330">
    <property type="match status" value="3"/>
</dbReference>
<reference evidence="3" key="1">
    <citation type="submission" date="2021-01" db="EMBL/GenBank/DDBJ databases">
        <authorList>
            <person name="Corre E."/>
            <person name="Pelletier E."/>
            <person name="Niang G."/>
            <person name="Scheremetjew M."/>
            <person name="Finn R."/>
            <person name="Kale V."/>
            <person name="Holt S."/>
            <person name="Cochrane G."/>
            <person name="Meng A."/>
            <person name="Brown T."/>
            <person name="Cohen L."/>
        </authorList>
    </citation>
    <scope>NUCLEOTIDE SEQUENCE</scope>
    <source>
        <strain evidence="3">NIES-2562</strain>
    </source>
</reference>
<gene>
    <name evidence="3" type="ORF">PBIL07802_LOCUS18494</name>
</gene>
<sequence>MMGNMRGEERRMGVPSAEADEIELGKTLFVGDLSRDIDVETLKDHFLQFGEVINIDIKRDRMTSNSLGYGFVEFQRFEDALEAKKQLSGARIGERAIRLGWAQKNTNLFIGDLDASVTSEILFNEFKQFGPLFEEDTFVKEGMSYGFVRFRKREDAETAKREMQGKNFHGRVIRIGWGDAKSIDNCVHFRFDTSQSKAAISEATVRDVFGKFGNVESVSLPRNSDDTPKGFGFVYFSNSSAGQAAANNAIAEVNGKVIAGVELTCKLGKKPNKKKSRKQYPAPMYSSVNRVGGFPVFSGAYPVPRAQGMQMGQQQHGYGGGRGRGRGGMQPNSRHMRGGGMHAANMQMSHMQYSPFMYHVHGNAAAFHPQQAMMMSPQYMQAQAAPGSPPMSPSSPLITAGGMADMSPTFNASLPPTASVQAGLPNALSMGLPGSPAFRAAADVHPAHTHRAMRGEEM</sequence>
<dbReference type="AlphaFoldDB" id="A0A7S3DFR0"/>
<feature type="domain" description="RRM" evidence="2">
    <location>
        <begin position="106"/>
        <end position="180"/>
    </location>
</feature>
<keyword evidence="1" id="KW-0694">RNA-binding</keyword>
<proteinExistence type="predicted"/>
<dbReference type="GO" id="GO:0003723">
    <property type="term" value="F:RNA binding"/>
    <property type="evidence" value="ECO:0007669"/>
    <property type="project" value="UniProtKB-UniRule"/>
</dbReference>
<dbReference type="SMART" id="SM00360">
    <property type="entry name" value="RRM"/>
    <property type="match status" value="3"/>
</dbReference>